<organism evidence="2 3">
    <name type="scientific">Smittium mucronatum</name>
    <dbReference type="NCBI Taxonomy" id="133383"/>
    <lineage>
        <taxon>Eukaryota</taxon>
        <taxon>Fungi</taxon>
        <taxon>Fungi incertae sedis</taxon>
        <taxon>Zoopagomycota</taxon>
        <taxon>Kickxellomycotina</taxon>
        <taxon>Harpellomycetes</taxon>
        <taxon>Harpellales</taxon>
        <taxon>Legeriomycetaceae</taxon>
        <taxon>Smittium</taxon>
    </lineage>
</organism>
<comment type="caution">
    <text evidence="2">The sequence shown here is derived from an EMBL/GenBank/DDBJ whole genome shotgun (WGS) entry which is preliminary data.</text>
</comment>
<protein>
    <submittedName>
        <fullName evidence="2">Uncharacterized protein</fullName>
    </submittedName>
</protein>
<feature type="compositionally biased region" description="Low complexity" evidence="1">
    <location>
        <begin position="46"/>
        <end position="59"/>
    </location>
</feature>
<sequence>MKRLMIQIGKKGQYKTTILRNWENGILVFNLGAHYEIKHRPGSPKGGNANPNKENNNGAHLLKYATRFPAVNP</sequence>
<keyword evidence="3" id="KW-1185">Reference proteome</keyword>
<name>A0A1R0GZA9_9FUNG</name>
<reference evidence="2 3" key="1">
    <citation type="journal article" date="2016" name="Mol. Biol. Evol.">
        <title>Genome-Wide Survey of Gut Fungi (Harpellales) Reveals the First Horizontally Transferred Ubiquitin Gene from a Mosquito Host.</title>
        <authorList>
            <person name="Wang Y."/>
            <person name="White M.M."/>
            <person name="Kvist S."/>
            <person name="Moncalvo J.M."/>
        </authorList>
    </citation>
    <scope>NUCLEOTIDE SEQUENCE [LARGE SCALE GENOMIC DNA]</scope>
    <source>
        <strain evidence="2 3">ALG-7-W6</strain>
    </source>
</reference>
<dbReference type="AlphaFoldDB" id="A0A1R0GZA9"/>
<gene>
    <name evidence="2" type="ORF">AYI68_g3654</name>
</gene>
<dbReference type="Proteomes" id="UP000187455">
    <property type="component" value="Unassembled WGS sequence"/>
</dbReference>
<accession>A0A1R0GZA9</accession>
<proteinExistence type="predicted"/>
<feature type="region of interest" description="Disordered" evidence="1">
    <location>
        <begin position="40"/>
        <end position="60"/>
    </location>
</feature>
<evidence type="ECO:0000313" key="3">
    <source>
        <dbReference type="Proteomes" id="UP000187455"/>
    </source>
</evidence>
<evidence type="ECO:0000256" key="1">
    <source>
        <dbReference type="SAM" id="MobiDB-lite"/>
    </source>
</evidence>
<evidence type="ECO:0000313" key="2">
    <source>
        <dbReference type="EMBL" id="OLY82229.1"/>
    </source>
</evidence>
<dbReference type="EMBL" id="LSSL01001750">
    <property type="protein sequence ID" value="OLY82229.1"/>
    <property type="molecule type" value="Genomic_DNA"/>
</dbReference>